<evidence type="ECO:0000313" key="2">
    <source>
        <dbReference type="Proteomes" id="UP000690515"/>
    </source>
</evidence>
<name>A0ABS5ZH92_9GAMM</name>
<reference evidence="1 2" key="1">
    <citation type="submission" date="2021-04" db="EMBL/GenBank/DDBJ databases">
        <authorList>
            <person name="Pira H."/>
            <person name="Risdian C."/>
            <person name="Wink J."/>
        </authorList>
    </citation>
    <scope>NUCLEOTIDE SEQUENCE [LARGE SCALE GENOMIC DNA]</scope>
    <source>
        <strain evidence="1 2">WH53</strain>
    </source>
</reference>
<gene>
    <name evidence="1" type="ORF">KCG35_20415</name>
</gene>
<dbReference type="EMBL" id="JAGSOY010000079">
    <property type="protein sequence ID" value="MBU2713426.1"/>
    <property type="molecule type" value="Genomic_DNA"/>
</dbReference>
<proteinExistence type="predicted"/>
<dbReference type="Proteomes" id="UP000690515">
    <property type="component" value="Unassembled WGS sequence"/>
</dbReference>
<keyword evidence="2" id="KW-1185">Reference proteome</keyword>
<organism evidence="1 2">
    <name type="scientific">Zooshikella harenae</name>
    <dbReference type="NCBI Taxonomy" id="2827238"/>
    <lineage>
        <taxon>Bacteria</taxon>
        <taxon>Pseudomonadati</taxon>
        <taxon>Pseudomonadota</taxon>
        <taxon>Gammaproteobacteria</taxon>
        <taxon>Oceanospirillales</taxon>
        <taxon>Zooshikellaceae</taxon>
        <taxon>Zooshikella</taxon>
    </lineage>
</organism>
<accession>A0ABS5ZH92</accession>
<protein>
    <submittedName>
        <fullName evidence="1">Uncharacterized protein</fullName>
    </submittedName>
</protein>
<sequence length="220" mass="26157">MDKGIFFLIKFGESEYMEKLHHEGEMLLQQLKMFRKPIYNTQRRDIYEGFTHIVQRCIPSITIHNKAINNHYTPIIFDTRNDNPYIYCMCAINHTYLSHNNKSFIDSTCFELGDTAVIIKNTFLFLDKVQNYCIKNNYQIDSGHIKYIDFNKHNGKLNLFTKSKDYEHQSEYRLTINTHHTHSTSLKIKLGNLSREGHSIICKSYEIEKHLKQFFSYTTH</sequence>
<dbReference type="RefSeq" id="WP_215821712.1">
    <property type="nucleotide sequence ID" value="NZ_JAGSOY010000079.1"/>
</dbReference>
<evidence type="ECO:0000313" key="1">
    <source>
        <dbReference type="EMBL" id="MBU2713426.1"/>
    </source>
</evidence>
<comment type="caution">
    <text evidence="1">The sequence shown here is derived from an EMBL/GenBank/DDBJ whole genome shotgun (WGS) entry which is preliminary data.</text>
</comment>